<name>A0A9P6JMC7_9AGAR</name>
<feature type="region of interest" description="Disordered" evidence="1">
    <location>
        <begin position="22"/>
        <end position="50"/>
    </location>
</feature>
<sequence length="122" mass="13255">MVSSEKHSRSFLDSLFQSYSHYRKKHPSQSSAGLDDSTKNSPSPESSPSFDFMILHDRHGQIPAGAGSVYFGLASIIADVDSEKLVGKTIGVFSFADSTSTFFGIRISGDCSVVRKRLCDQA</sequence>
<evidence type="ECO:0000313" key="3">
    <source>
        <dbReference type="Proteomes" id="UP000807306"/>
    </source>
</evidence>
<evidence type="ECO:0000313" key="2">
    <source>
        <dbReference type="EMBL" id="KAF9525605.1"/>
    </source>
</evidence>
<comment type="caution">
    <text evidence="2">The sequence shown here is derived from an EMBL/GenBank/DDBJ whole genome shotgun (WGS) entry which is preliminary data.</text>
</comment>
<reference evidence="2" key="1">
    <citation type="submission" date="2020-11" db="EMBL/GenBank/DDBJ databases">
        <authorList>
            <consortium name="DOE Joint Genome Institute"/>
            <person name="Ahrendt S."/>
            <person name="Riley R."/>
            <person name="Andreopoulos W."/>
            <person name="Labutti K."/>
            <person name="Pangilinan J."/>
            <person name="Ruiz-Duenas F.J."/>
            <person name="Barrasa J.M."/>
            <person name="Sanchez-Garcia M."/>
            <person name="Camarero S."/>
            <person name="Miyauchi S."/>
            <person name="Serrano A."/>
            <person name="Linde D."/>
            <person name="Babiker R."/>
            <person name="Drula E."/>
            <person name="Ayuso-Fernandez I."/>
            <person name="Pacheco R."/>
            <person name="Padilla G."/>
            <person name="Ferreira P."/>
            <person name="Barriuso J."/>
            <person name="Kellner H."/>
            <person name="Castanera R."/>
            <person name="Alfaro M."/>
            <person name="Ramirez L."/>
            <person name="Pisabarro A.G."/>
            <person name="Kuo A."/>
            <person name="Tritt A."/>
            <person name="Lipzen A."/>
            <person name="He G."/>
            <person name="Yan M."/>
            <person name="Ng V."/>
            <person name="Cullen D."/>
            <person name="Martin F."/>
            <person name="Rosso M.-N."/>
            <person name="Henrissat B."/>
            <person name="Hibbett D."/>
            <person name="Martinez A.T."/>
            <person name="Grigoriev I.V."/>
        </authorList>
    </citation>
    <scope>NUCLEOTIDE SEQUENCE</scope>
    <source>
        <strain evidence="2">CBS 506.95</strain>
    </source>
</reference>
<gene>
    <name evidence="2" type="ORF">CPB83DRAFT_524982</name>
</gene>
<dbReference type="EMBL" id="MU157882">
    <property type="protein sequence ID" value="KAF9525605.1"/>
    <property type="molecule type" value="Genomic_DNA"/>
</dbReference>
<accession>A0A9P6JMC7</accession>
<keyword evidence="3" id="KW-1185">Reference proteome</keyword>
<dbReference type="AlphaFoldDB" id="A0A9P6JMC7"/>
<organism evidence="2 3">
    <name type="scientific">Crepidotus variabilis</name>
    <dbReference type="NCBI Taxonomy" id="179855"/>
    <lineage>
        <taxon>Eukaryota</taxon>
        <taxon>Fungi</taxon>
        <taxon>Dikarya</taxon>
        <taxon>Basidiomycota</taxon>
        <taxon>Agaricomycotina</taxon>
        <taxon>Agaricomycetes</taxon>
        <taxon>Agaricomycetidae</taxon>
        <taxon>Agaricales</taxon>
        <taxon>Agaricineae</taxon>
        <taxon>Crepidotaceae</taxon>
        <taxon>Crepidotus</taxon>
    </lineage>
</organism>
<proteinExistence type="predicted"/>
<evidence type="ECO:0000256" key="1">
    <source>
        <dbReference type="SAM" id="MobiDB-lite"/>
    </source>
</evidence>
<dbReference type="Proteomes" id="UP000807306">
    <property type="component" value="Unassembled WGS sequence"/>
</dbReference>
<protein>
    <submittedName>
        <fullName evidence="2">Uncharacterized protein</fullName>
    </submittedName>
</protein>